<dbReference type="InterPro" id="IPR011990">
    <property type="entry name" value="TPR-like_helical_dom_sf"/>
</dbReference>
<feature type="compositionally biased region" description="Gly residues" evidence="9">
    <location>
        <begin position="1267"/>
        <end position="1279"/>
    </location>
</feature>
<dbReference type="Pfam" id="PF00400">
    <property type="entry name" value="WD40"/>
    <property type="match status" value="1"/>
</dbReference>
<reference evidence="12 13" key="1">
    <citation type="submission" date="2019-04" db="EMBL/GenBank/DDBJ databases">
        <title>Annotation for the trematode Fasciola gigantica.</title>
        <authorList>
            <person name="Choi Y.-J."/>
        </authorList>
    </citation>
    <scope>NUCLEOTIDE SEQUENCE [LARGE SCALE GENOMIC DNA]</scope>
    <source>
        <strain evidence="12">Uganda_cow_1</strain>
    </source>
</reference>
<comment type="caution">
    <text evidence="12">The sequence shown here is derived from an EMBL/GenBank/DDBJ whole genome shotgun (WGS) entry which is preliminary data.</text>
</comment>
<dbReference type="InterPro" id="IPR001680">
    <property type="entry name" value="WD40_rpt"/>
</dbReference>
<dbReference type="InterPro" id="IPR011044">
    <property type="entry name" value="Quino_amine_DH_bsu"/>
</dbReference>
<keyword evidence="2" id="KW-0217">Developmental protein</keyword>
<organism evidence="12 13">
    <name type="scientific">Fasciola gigantica</name>
    <name type="common">Giant liver fluke</name>
    <dbReference type="NCBI Taxonomy" id="46835"/>
    <lineage>
        <taxon>Eukaryota</taxon>
        <taxon>Metazoa</taxon>
        <taxon>Spiralia</taxon>
        <taxon>Lophotrochozoa</taxon>
        <taxon>Platyhelminthes</taxon>
        <taxon>Trematoda</taxon>
        <taxon>Digenea</taxon>
        <taxon>Plagiorchiida</taxon>
        <taxon>Echinostomata</taxon>
        <taxon>Echinostomatoidea</taxon>
        <taxon>Fasciolidae</taxon>
        <taxon>Fasciola</taxon>
    </lineage>
</organism>
<evidence type="ECO:0000256" key="3">
    <source>
        <dbReference type="ARBA" id="ARBA00022574"/>
    </source>
</evidence>
<keyword evidence="13" id="KW-1185">Reference proteome</keyword>
<dbReference type="PANTHER" id="PTHR15722:SF2">
    <property type="entry name" value="INTRAFLAGELLAR TRANSPORT PROTEIN 172 HOMOLOG"/>
    <property type="match status" value="1"/>
</dbReference>
<dbReference type="InterPro" id="IPR015943">
    <property type="entry name" value="WD40/YVTN_repeat-like_dom_sf"/>
</dbReference>
<dbReference type="Proteomes" id="UP000316759">
    <property type="component" value="Unassembled WGS sequence"/>
</dbReference>
<dbReference type="SUPFAM" id="SSF48452">
    <property type="entry name" value="TPR-like"/>
    <property type="match status" value="1"/>
</dbReference>
<evidence type="ECO:0000313" key="12">
    <source>
        <dbReference type="EMBL" id="TPP57196.1"/>
    </source>
</evidence>
<dbReference type="GO" id="GO:0030992">
    <property type="term" value="C:intraciliary transport particle B"/>
    <property type="evidence" value="ECO:0007669"/>
    <property type="project" value="TreeGrafter"/>
</dbReference>
<accession>A0A504Y993</accession>
<evidence type="ECO:0000256" key="7">
    <source>
        <dbReference type="ARBA" id="ARBA00023273"/>
    </source>
</evidence>
<feature type="domain" description="IF140/IFT172/WDR19 TPR" evidence="11">
    <location>
        <begin position="914"/>
        <end position="1222"/>
    </location>
</feature>
<comment type="subcellular location">
    <subcellularLocation>
        <location evidence="1">Cell projection</location>
        <location evidence="1">Cilium</location>
    </subcellularLocation>
</comment>
<dbReference type="InterPro" id="IPR036322">
    <property type="entry name" value="WD40_repeat_dom_sf"/>
</dbReference>
<evidence type="ECO:0000259" key="10">
    <source>
        <dbReference type="Pfam" id="PF23387"/>
    </source>
</evidence>
<dbReference type="Gene3D" id="2.130.10.10">
    <property type="entry name" value="YVTN repeat-like/Quinoprotein amine dehydrogenase"/>
    <property type="match status" value="2"/>
</dbReference>
<dbReference type="Pfam" id="PF24762">
    <property type="entry name" value="TPR_IF140-IFT172"/>
    <property type="match status" value="1"/>
</dbReference>
<dbReference type="SMART" id="SM00320">
    <property type="entry name" value="WD40"/>
    <property type="match status" value="7"/>
</dbReference>
<evidence type="ECO:0000259" key="11">
    <source>
        <dbReference type="Pfam" id="PF24762"/>
    </source>
</evidence>
<dbReference type="STRING" id="46835.A0A504Y993"/>
<keyword evidence="3" id="KW-0853">WD repeat</keyword>
<evidence type="ECO:0000256" key="4">
    <source>
        <dbReference type="ARBA" id="ARBA00022737"/>
    </source>
</evidence>
<evidence type="ECO:0000256" key="6">
    <source>
        <dbReference type="ARBA" id="ARBA00023069"/>
    </source>
</evidence>
<keyword evidence="12" id="KW-0282">Flagellum</keyword>
<dbReference type="SUPFAM" id="SSF50978">
    <property type="entry name" value="WD40 repeat-like"/>
    <property type="match status" value="1"/>
</dbReference>
<evidence type="ECO:0000256" key="8">
    <source>
        <dbReference type="ARBA" id="ARBA00038130"/>
    </source>
</evidence>
<name>A0A504Y993_FASGI</name>
<evidence type="ECO:0000256" key="5">
    <source>
        <dbReference type="ARBA" id="ARBA00022803"/>
    </source>
</evidence>
<dbReference type="InterPro" id="IPR056157">
    <property type="entry name" value="TPR_IFT80_172_dom"/>
</dbReference>
<evidence type="ECO:0000256" key="1">
    <source>
        <dbReference type="ARBA" id="ARBA00004138"/>
    </source>
</evidence>
<evidence type="ECO:0000313" key="13">
    <source>
        <dbReference type="Proteomes" id="UP000316759"/>
    </source>
</evidence>
<dbReference type="OrthoDB" id="2186662at2759"/>
<dbReference type="GO" id="GO:0036064">
    <property type="term" value="C:ciliary basal body"/>
    <property type="evidence" value="ECO:0007669"/>
    <property type="project" value="TreeGrafter"/>
</dbReference>
<dbReference type="PANTHER" id="PTHR15722">
    <property type="entry name" value="IFT140/172-RELATED"/>
    <property type="match status" value="1"/>
</dbReference>
<dbReference type="EMBL" id="SUNJ01013553">
    <property type="protein sequence ID" value="TPP57196.1"/>
    <property type="molecule type" value="Genomic_DNA"/>
</dbReference>
<feature type="compositionally biased region" description="Polar residues" evidence="9">
    <location>
        <begin position="1283"/>
        <end position="1296"/>
    </location>
</feature>
<dbReference type="Gene3D" id="1.25.40.470">
    <property type="match status" value="3"/>
</dbReference>
<gene>
    <name evidence="12" type="ORF">FGIG_04040</name>
</gene>
<comment type="similarity">
    <text evidence="8">Belongs to the IFT172 family.</text>
</comment>
<keyword evidence="6" id="KW-0969">Cilium</keyword>
<protein>
    <submittedName>
        <fullName evidence="12">Intraflagellar transport protein</fullName>
    </submittedName>
</protein>
<dbReference type="SUPFAM" id="SSF50969">
    <property type="entry name" value="YVTN repeat-like/Quinoprotein amine dehydrogenase"/>
    <property type="match status" value="1"/>
</dbReference>
<keyword evidence="7" id="KW-0966">Cell projection</keyword>
<dbReference type="InterPro" id="IPR056168">
    <property type="entry name" value="TPR_IF140/IFT172/WDR19"/>
</dbReference>
<keyword evidence="4" id="KW-0677">Repeat</keyword>
<feature type="domain" description="IFT80/172/WDR35 TPR" evidence="10">
    <location>
        <begin position="628"/>
        <end position="757"/>
    </location>
</feature>
<dbReference type="FunFam" id="1.25.40.470:FF:000013">
    <property type="entry name" value="intraflagellar transport protein 172 homolog"/>
    <property type="match status" value="1"/>
</dbReference>
<dbReference type="FunFam" id="1.25.40.470:FF:000012">
    <property type="entry name" value="intraflagellar transport protein 172 homolog"/>
    <property type="match status" value="1"/>
</dbReference>
<dbReference type="GO" id="GO:0005930">
    <property type="term" value="C:axoneme"/>
    <property type="evidence" value="ECO:0007669"/>
    <property type="project" value="TreeGrafter"/>
</dbReference>
<keyword evidence="5" id="KW-0802">TPR repeat</keyword>
<feature type="region of interest" description="Disordered" evidence="9">
    <location>
        <begin position="1255"/>
        <end position="1296"/>
    </location>
</feature>
<sequence length="1849" mass="207641">MRLKHLKTIISPQPAEARICAIAWSPNNKKLAICGVDNVITLFDEKCERRDRFAAKPLDPKTGKRGFVIKGMAFSPDSTKLAVAQSDHILFVYKLGETWDEKKAICNKFPQQSPVTCLLWPPGQPIICGLADGKVRAANAKSNKSSTIYNVESYVVSLSLNGSGKGFVSGHADGKIVRYFFEDEGTGDVQGKLATHPTAPYALTWAGSCILAGGCDRRIYVYGRDGRVTQQFDYSREDLEKEFTVAVTSPSGQSVAFGSFDRIRLFAWSPRKACWEESEPKQITHLYTITAMAWKRDGSKLTVGTWCGGVEHFDCCMKRQRYKNKFELNYVGPSQVIVRNMKTEEKVVLQSYFGYEIDEVKVMGDDRYLVAHTSDTLMLGDLRENRLSEVHWNTKGTKAEFYFGYPNFCIIFGQGELFVIEYGVNEILGSVRTEFTNPYLVSVRVNERKLASGEANKKIAYMLDGKTIAIMDMLTGTHIAQVTHDVKIDWIELNETGHKLLFRDKNLQLLLYDTETMARSTLLSLCSYVQWVPQSDVVVAQSRDTLCIWYNIEATDRVTTVSLKGGDILDIVRQYGKTEVLVTEGLTSVSYALDNGLIEFGTAMDDGDFQRAVTFLESLPVIPETKSMWSKLAKASLKAGQLLITERCYAALGCVSKVHFLRKTREMAEIGAAGDYQVQTRIALLEKDFKTAEQILLAQNAVAEVTEMYKDLNKWENAIEIAEVKSWSGLDQLRKEHQAWLTETGQDEKAAELRQKEGDLTSAVTLYLRAGVPGKAARLAMSEPQLSNERSLMERIIQVGFPEFVFLFSLSLIKLLGHAFQRAVELARSAFPTDVIKIEEEWGGYLVSQQQMDSAIHHFIEAGAYVKAADAAINSRQWAKAAHILASIEDTKSPEILAPHFLKLAQHHAVCKEYEAAESAFLKANRANLAIEMYNNAGMWEEAHRLAAEAMDHAELTDMYLSQAEQLEASGQLKEAERLYLTVKETDRAITMYKRTRQYRDMLRLVRTYNPELLDQTHLHLAQELEKEGNLKQAEQYYLEAKDWKSAINMYRTRDQWEEAYRVSSTCTSQPEVRKQVAYLWAKHLGGDSAVRLLTRIGLLESAIDYATDHCACEFAFDLARLACPERVKDVHNKLAMFLEDEGKLAEAEAEFVKAGKPREAVLMYVHNQDWDSAARVAADHDPDSVNDVLLGQARLAFGDKEFARAEALLLRAQRPDMAVRAYREAGMWEEALRVAEAYLPNRVQELQEEFKEERVRAASTEDSEGLRGGKLLGSGTPVGGQRKQSADSSPSELGTITNTNLLQARELESHGEYLRAVECYLKVHPDSLSSENPDHSDLAADVCQHAWLHAANLAVKFLPSDSAAKVAELVASRLVSISSSGQAETLAGVDVLSALDMYAEQGRWEKCLAAAEQLVQAATAAAGPGSGGSNARCLREHQRLHKYVAAYAASLIKDSRVYDAMLLYKKYGAPAYTQNFNIYKRIFQDITGQRTLTGPDSYPTWSALRNMLFDLHQNLTHASDIQTEVIAIFERMLLVAHYYATRSALMTSSQDLREIITKLSVSLLRHSDILPAEKYFYEAGIHCREIGWLSMAFVFLNRYLDLVEAIEDPDEFDSRIRYSDGVIAIFERMLLVAHYYATRSALMTSSQDLREIITKLSVSLLRHSDILPADKVFYEAGIHCREIGWLSMAFVFLNRYLDLVEAIEDPDGSADTLDASDFQGTDIPMEVPLPEEPYTTQEEHEAVRDWILTMSMDQKLDQSLPKDERGVYVAALEAPGTGLCALPCIVSGYPVLRNALEFDQPNKVAIRECWNRFQHLCKVARSSECSDVKEFIQRWCGLPHGGSNPINM</sequence>
<dbReference type="Pfam" id="PF23387">
    <property type="entry name" value="TPR_IFT80_172"/>
    <property type="match status" value="1"/>
</dbReference>
<dbReference type="GO" id="GO:0042073">
    <property type="term" value="P:intraciliary transport"/>
    <property type="evidence" value="ECO:0007669"/>
    <property type="project" value="TreeGrafter"/>
</dbReference>
<proteinExistence type="inferred from homology"/>
<evidence type="ECO:0000256" key="2">
    <source>
        <dbReference type="ARBA" id="ARBA00022473"/>
    </source>
</evidence>
<evidence type="ECO:0000256" key="9">
    <source>
        <dbReference type="SAM" id="MobiDB-lite"/>
    </source>
</evidence>